<feature type="chain" id="PRO_5012450859" description="Lipoprotein" evidence="2">
    <location>
        <begin position="29"/>
        <end position="217"/>
    </location>
</feature>
<protein>
    <recommendedName>
        <fullName evidence="5">Lipoprotein</fullName>
    </recommendedName>
</protein>
<accession>A0A2A9D0H8</accession>
<evidence type="ECO:0000256" key="1">
    <source>
        <dbReference type="SAM" id="MobiDB-lite"/>
    </source>
</evidence>
<feature type="signal peptide" evidence="2">
    <location>
        <begin position="1"/>
        <end position="28"/>
    </location>
</feature>
<proteinExistence type="predicted"/>
<keyword evidence="2" id="KW-0732">Signal</keyword>
<gene>
    <name evidence="3" type="ORF">ATL40_1740</name>
</gene>
<name>A0A2A9D0H8_9MICO</name>
<dbReference type="PROSITE" id="PS51257">
    <property type="entry name" value="PROKAR_LIPOPROTEIN"/>
    <property type="match status" value="1"/>
</dbReference>
<sequence>MRHPNPIALSSMALVVLTACAPASPDPAANSTPSSSVASTPDASVSLGAEEAQWLEELRENRSEVGAQQERERAEAEALLPLPAGAEWSTFERFAELDEQIERLEGGSGLSSGQTHPMPLRYEDGFFASLMAIDWQCAWLSEAVSQYDAGNLTAAQDAVETLRSFTEKPLAAAFPDYSSYLEAFVEPLGPEDTDAATPTLLPCAPESLVPAYRETVE</sequence>
<dbReference type="Proteomes" id="UP000224915">
    <property type="component" value="Unassembled WGS sequence"/>
</dbReference>
<evidence type="ECO:0000256" key="2">
    <source>
        <dbReference type="SAM" id="SignalP"/>
    </source>
</evidence>
<dbReference type="OrthoDB" id="5148041at2"/>
<feature type="compositionally biased region" description="Polar residues" evidence="1">
    <location>
        <begin position="29"/>
        <end position="43"/>
    </location>
</feature>
<keyword evidence="4" id="KW-1185">Reference proteome</keyword>
<dbReference type="AlphaFoldDB" id="A0A2A9D0H8"/>
<evidence type="ECO:0000313" key="4">
    <source>
        <dbReference type="Proteomes" id="UP000224915"/>
    </source>
</evidence>
<organism evidence="3 4">
    <name type="scientific">Serinibacter salmoneus</name>
    <dbReference type="NCBI Taxonomy" id="556530"/>
    <lineage>
        <taxon>Bacteria</taxon>
        <taxon>Bacillati</taxon>
        <taxon>Actinomycetota</taxon>
        <taxon>Actinomycetes</taxon>
        <taxon>Micrococcales</taxon>
        <taxon>Beutenbergiaceae</taxon>
        <taxon>Serinibacter</taxon>
    </lineage>
</organism>
<evidence type="ECO:0008006" key="5">
    <source>
        <dbReference type="Google" id="ProtNLM"/>
    </source>
</evidence>
<feature type="region of interest" description="Disordered" evidence="1">
    <location>
        <begin position="22"/>
        <end position="75"/>
    </location>
</feature>
<evidence type="ECO:0000313" key="3">
    <source>
        <dbReference type="EMBL" id="PFG20153.1"/>
    </source>
</evidence>
<dbReference type="EMBL" id="PDJD01000001">
    <property type="protein sequence ID" value="PFG20153.1"/>
    <property type="molecule type" value="Genomic_DNA"/>
</dbReference>
<comment type="caution">
    <text evidence="3">The sequence shown here is derived from an EMBL/GenBank/DDBJ whole genome shotgun (WGS) entry which is preliminary data.</text>
</comment>
<dbReference type="RefSeq" id="WP_098469178.1">
    <property type="nucleotide sequence ID" value="NZ_PDJD01000001.1"/>
</dbReference>
<feature type="compositionally biased region" description="Basic and acidic residues" evidence="1">
    <location>
        <begin position="56"/>
        <end position="75"/>
    </location>
</feature>
<reference evidence="3 4" key="1">
    <citation type="submission" date="2017-10" db="EMBL/GenBank/DDBJ databases">
        <title>Sequencing the genomes of 1000 actinobacteria strains.</title>
        <authorList>
            <person name="Klenk H.-P."/>
        </authorList>
    </citation>
    <scope>NUCLEOTIDE SEQUENCE [LARGE SCALE GENOMIC DNA]</scope>
    <source>
        <strain evidence="3 4">DSM 21801</strain>
    </source>
</reference>